<accession>A0A4Z1BEF6</accession>
<evidence type="ECO:0000259" key="8">
    <source>
        <dbReference type="SMART" id="SM00563"/>
    </source>
</evidence>
<dbReference type="GO" id="GO:0006654">
    <property type="term" value="P:phosphatidic acid biosynthetic process"/>
    <property type="evidence" value="ECO:0007669"/>
    <property type="project" value="TreeGrafter"/>
</dbReference>
<organism evidence="9 10">
    <name type="scientific">Marinobacter confluentis</name>
    <dbReference type="NCBI Taxonomy" id="1697557"/>
    <lineage>
        <taxon>Bacteria</taxon>
        <taxon>Pseudomonadati</taxon>
        <taxon>Pseudomonadota</taxon>
        <taxon>Gammaproteobacteria</taxon>
        <taxon>Pseudomonadales</taxon>
        <taxon>Marinobacteraceae</taxon>
        <taxon>Marinobacter</taxon>
    </lineage>
</organism>
<dbReference type="AlphaFoldDB" id="A0A4Z1BEF6"/>
<reference evidence="9 10" key="1">
    <citation type="submission" date="2019-04" db="EMBL/GenBank/DDBJ databases">
        <authorList>
            <person name="Park S."/>
            <person name="Yoon J.-H."/>
        </authorList>
    </citation>
    <scope>NUCLEOTIDE SEQUENCE [LARGE SCALE GENOMIC DNA]</scope>
    <source>
        <strain evidence="9 10">HJM-18</strain>
    </source>
</reference>
<dbReference type="PANTHER" id="PTHR10434">
    <property type="entry name" value="1-ACYL-SN-GLYCEROL-3-PHOSPHATE ACYLTRANSFERASE"/>
    <property type="match status" value="1"/>
</dbReference>
<dbReference type="SMART" id="SM00563">
    <property type="entry name" value="PlsC"/>
    <property type="match status" value="1"/>
</dbReference>
<keyword evidence="4" id="KW-0443">Lipid metabolism</keyword>
<comment type="pathway">
    <text evidence="1">Lipid metabolism.</text>
</comment>
<feature type="transmembrane region" description="Helical" evidence="7">
    <location>
        <begin position="91"/>
        <end position="112"/>
    </location>
</feature>
<keyword evidence="7" id="KW-0472">Membrane</keyword>
<dbReference type="EMBL" id="SRPF01000001">
    <property type="protein sequence ID" value="TGN41014.1"/>
    <property type="molecule type" value="Genomic_DNA"/>
</dbReference>
<evidence type="ECO:0000256" key="2">
    <source>
        <dbReference type="ARBA" id="ARBA00022516"/>
    </source>
</evidence>
<keyword evidence="3 9" id="KW-0808">Transferase</keyword>
<evidence type="ECO:0000256" key="1">
    <source>
        <dbReference type="ARBA" id="ARBA00005189"/>
    </source>
</evidence>
<dbReference type="OrthoDB" id="9806880at2"/>
<keyword evidence="7" id="KW-1133">Transmembrane helix</keyword>
<evidence type="ECO:0000313" key="10">
    <source>
        <dbReference type="Proteomes" id="UP000298325"/>
    </source>
</evidence>
<dbReference type="SUPFAM" id="SSF69593">
    <property type="entry name" value="Glycerol-3-phosphate (1)-acyltransferase"/>
    <property type="match status" value="1"/>
</dbReference>
<evidence type="ECO:0000256" key="7">
    <source>
        <dbReference type="SAM" id="Phobius"/>
    </source>
</evidence>
<protein>
    <submittedName>
        <fullName evidence="9">1-acyl-sn-glycerol-3-phosphate acyltransferase</fullName>
    </submittedName>
</protein>
<dbReference type="Pfam" id="PF01553">
    <property type="entry name" value="Acyltransferase"/>
    <property type="match status" value="1"/>
</dbReference>
<dbReference type="CDD" id="cd07989">
    <property type="entry name" value="LPLAT_AGPAT-like"/>
    <property type="match status" value="1"/>
</dbReference>
<evidence type="ECO:0000256" key="5">
    <source>
        <dbReference type="ARBA" id="ARBA00023315"/>
    </source>
</evidence>
<keyword evidence="2" id="KW-0444">Lipid biosynthesis</keyword>
<evidence type="ECO:0000256" key="6">
    <source>
        <dbReference type="SAM" id="MobiDB-lite"/>
    </source>
</evidence>
<evidence type="ECO:0000256" key="4">
    <source>
        <dbReference type="ARBA" id="ARBA00023098"/>
    </source>
</evidence>
<comment type="caution">
    <text evidence="9">The sequence shown here is derived from an EMBL/GenBank/DDBJ whole genome shotgun (WGS) entry which is preliminary data.</text>
</comment>
<evidence type="ECO:0000313" key="9">
    <source>
        <dbReference type="EMBL" id="TGN41014.1"/>
    </source>
</evidence>
<gene>
    <name evidence="9" type="ORF">E5Q11_00210</name>
</gene>
<dbReference type="GO" id="GO:0003841">
    <property type="term" value="F:1-acylglycerol-3-phosphate O-acyltransferase activity"/>
    <property type="evidence" value="ECO:0007669"/>
    <property type="project" value="TreeGrafter"/>
</dbReference>
<dbReference type="InterPro" id="IPR002123">
    <property type="entry name" value="Plipid/glycerol_acylTrfase"/>
</dbReference>
<dbReference type="PANTHER" id="PTHR10434:SF64">
    <property type="entry name" value="1-ACYL-SN-GLYCEROL-3-PHOSPHATE ACYLTRANSFERASE-RELATED"/>
    <property type="match status" value="1"/>
</dbReference>
<name>A0A4Z1BEF6_9GAMM</name>
<feature type="region of interest" description="Disordered" evidence="6">
    <location>
        <begin position="334"/>
        <end position="357"/>
    </location>
</feature>
<keyword evidence="7" id="KW-0812">Transmembrane</keyword>
<dbReference type="Proteomes" id="UP000298325">
    <property type="component" value="Unassembled WGS sequence"/>
</dbReference>
<feature type="domain" description="Phospholipid/glycerol acyltransferase" evidence="8">
    <location>
        <begin position="155"/>
        <end position="266"/>
    </location>
</feature>
<keyword evidence="10" id="KW-1185">Reference proteome</keyword>
<proteinExistence type="predicted"/>
<evidence type="ECO:0000256" key="3">
    <source>
        <dbReference type="ARBA" id="ARBA00022679"/>
    </source>
</evidence>
<keyword evidence="5 9" id="KW-0012">Acyltransferase</keyword>
<sequence length="357" mass="39528">MLLFGFLTPELPFLRRYRLRPVTAIIHAFQKYTLKRPMVTAGIRWLPADPHGLSSVGHLPFIRMSRQIHSLGAAVIYTGLYMKPHTNTRRIPLRLILFIGLLGAIALVATWLKLADVVSRRKVDRTPWAQRCFRASTRSLGLKIRCHGVPSDQPALYVCNHVSWCDIPVLGGAMPAVFLSKAEVSQWPLIGWLARQAGTVFIKRGGGRVADVASQLEARLSQGQSVMVFPEATTSPGITVLPFHGRLLKAAQQAGVPVQPVSIVYRRDGALDHLAPFINEDSFMSHLRRLLQNPAPTVDILMHSPMVPSPDDKPSELAARLRSTVLEGVNQIQDGALDANPTDSQPPLRHQSLRAFR</sequence>